<reference evidence="1 2" key="1">
    <citation type="journal article" date="2024" name="Plant Biotechnol. J.">
        <title>Genome and CRISPR/Cas9 system of a widespread forest tree (Populus alba) in the world.</title>
        <authorList>
            <person name="Liu Y.J."/>
            <person name="Jiang P.F."/>
            <person name="Han X.M."/>
            <person name="Li X.Y."/>
            <person name="Wang H.M."/>
            <person name="Wang Y.J."/>
            <person name="Wang X.X."/>
            <person name="Zeng Q.Y."/>
        </authorList>
    </citation>
    <scope>NUCLEOTIDE SEQUENCE [LARGE SCALE GENOMIC DNA]</scope>
    <source>
        <strain evidence="2">cv. PAL-ZL1</strain>
    </source>
</reference>
<dbReference type="Proteomes" id="UP000309997">
    <property type="component" value="Unassembled WGS sequence"/>
</dbReference>
<organism evidence="1 2">
    <name type="scientific">Populus alba</name>
    <name type="common">White poplar</name>
    <dbReference type="NCBI Taxonomy" id="43335"/>
    <lineage>
        <taxon>Eukaryota</taxon>
        <taxon>Viridiplantae</taxon>
        <taxon>Streptophyta</taxon>
        <taxon>Embryophyta</taxon>
        <taxon>Tracheophyta</taxon>
        <taxon>Spermatophyta</taxon>
        <taxon>Magnoliopsida</taxon>
        <taxon>eudicotyledons</taxon>
        <taxon>Gunneridae</taxon>
        <taxon>Pentapetalae</taxon>
        <taxon>rosids</taxon>
        <taxon>fabids</taxon>
        <taxon>Malpighiales</taxon>
        <taxon>Salicaceae</taxon>
        <taxon>Saliceae</taxon>
        <taxon>Populus</taxon>
    </lineage>
</organism>
<keyword evidence="2" id="KW-1185">Reference proteome</keyword>
<evidence type="ECO:0000313" key="1">
    <source>
        <dbReference type="EMBL" id="KAL3574466.1"/>
    </source>
</evidence>
<protein>
    <submittedName>
        <fullName evidence="1">Uncharacterized protein</fullName>
    </submittedName>
</protein>
<accession>A0ACC4B7Y6</accession>
<dbReference type="EMBL" id="RCHU02000013">
    <property type="protein sequence ID" value="KAL3574466.1"/>
    <property type="molecule type" value="Genomic_DNA"/>
</dbReference>
<proteinExistence type="predicted"/>
<comment type="caution">
    <text evidence="1">The sequence shown here is derived from an EMBL/GenBank/DDBJ whole genome shotgun (WGS) entry which is preliminary data.</text>
</comment>
<gene>
    <name evidence="1" type="ORF">D5086_025079</name>
</gene>
<name>A0ACC4B7Y6_POPAL</name>
<evidence type="ECO:0000313" key="2">
    <source>
        <dbReference type="Proteomes" id="UP000309997"/>
    </source>
</evidence>
<sequence>MASKSQLFLLALVALLAISGQVLAGRQIPNNVDVKQPDFLISDNSFLIPGIGRVLVPPTPSFPSYDPHTGIGSYSPGGDDAFPPIPNGGVSTLRLLLVWFGSASSSDSSFAIVVLKQQLLGLQRNLTEEVRFGDLDSGALFCLTCVSVLFKPTRNPSCWDMIFQFTYFYKIYSIVSITRGQVQENKSFGFHRSESMDFKNEDFLKSSVSSALLDELEFASEIRAPDFSLE</sequence>